<reference evidence="12" key="1">
    <citation type="submission" date="2020-11" db="EMBL/GenBank/DDBJ databases">
        <authorList>
            <person name="Tran Van P."/>
        </authorList>
    </citation>
    <scope>NUCLEOTIDE SEQUENCE</scope>
</reference>
<feature type="chain" id="PRO_5040558275" description="Metalloendopeptidase" evidence="11">
    <location>
        <begin position="21"/>
        <end position="233"/>
    </location>
</feature>
<dbReference type="InterPro" id="IPR024079">
    <property type="entry name" value="MetalloPept_cat_dom_sf"/>
</dbReference>
<dbReference type="PRINTS" id="PR00480">
    <property type="entry name" value="ASTACIN"/>
</dbReference>
<dbReference type="InterPro" id="IPR006026">
    <property type="entry name" value="Peptidase_Metallo"/>
</dbReference>
<organism evidence="12">
    <name type="scientific">Cyprideis torosa</name>
    <dbReference type="NCBI Taxonomy" id="163714"/>
    <lineage>
        <taxon>Eukaryota</taxon>
        <taxon>Metazoa</taxon>
        <taxon>Ecdysozoa</taxon>
        <taxon>Arthropoda</taxon>
        <taxon>Crustacea</taxon>
        <taxon>Oligostraca</taxon>
        <taxon>Ostracoda</taxon>
        <taxon>Podocopa</taxon>
        <taxon>Podocopida</taxon>
        <taxon>Cytherocopina</taxon>
        <taxon>Cytheroidea</taxon>
        <taxon>Cytherideidae</taxon>
        <taxon>Cyprideis</taxon>
    </lineage>
</organism>
<evidence type="ECO:0000256" key="9">
    <source>
        <dbReference type="ARBA" id="ARBA00023180"/>
    </source>
</evidence>
<evidence type="ECO:0000256" key="3">
    <source>
        <dbReference type="ARBA" id="ARBA00022729"/>
    </source>
</evidence>
<dbReference type="EC" id="3.4.24.-" evidence="11"/>
<dbReference type="OrthoDB" id="291007at2759"/>
<dbReference type="InterPro" id="IPR034035">
    <property type="entry name" value="Astacin-like_dom"/>
</dbReference>
<dbReference type="FunFam" id="3.40.390.10:FF:000015">
    <property type="entry name" value="Meprin A subunit"/>
    <property type="match status" value="1"/>
</dbReference>
<comment type="cofactor">
    <cofactor evidence="10 11">
        <name>Zn(2+)</name>
        <dbReference type="ChEBI" id="CHEBI:29105"/>
    </cofactor>
    <text evidence="10 11">Binds 1 zinc ion per subunit.</text>
</comment>
<keyword evidence="8" id="KW-1015">Disulfide bond</keyword>
<evidence type="ECO:0000256" key="10">
    <source>
        <dbReference type="PROSITE-ProRule" id="PRU01211"/>
    </source>
</evidence>
<keyword evidence="9" id="KW-0325">Glycoprotein</keyword>
<dbReference type="PANTHER" id="PTHR10127:SF780">
    <property type="entry name" value="METALLOENDOPEPTIDASE"/>
    <property type="match status" value="1"/>
</dbReference>
<keyword evidence="5 10" id="KW-0862">Zinc</keyword>
<evidence type="ECO:0000313" key="12">
    <source>
        <dbReference type="EMBL" id="CAD7228066.1"/>
    </source>
</evidence>
<evidence type="ECO:0000256" key="2">
    <source>
        <dbReference type="ARBA" id="ARBA00022723"/>
    </source>
</evidence>
<keyword evidence="3 11" id="KW-0732">Signal</keyword>
<dbReference type="GO" id="GO:0004222">
    <property type="term" value="F:metalloendopeptidase activity"/>
    <property type="evidence" value="ECO:0007669"/>
    <property type="project" value="UniProtKB-UniRule"/>
</dbReference>
<evidence type="ECO:0000256" key="1">
    <source>
        <dbReference type="ARBA" id="ARBA00022670"/>
    </source>
</evidence>
<name>A0A7R8WAM8_9CRUS</name>
<gene>
    <name evidence="12" type="ORF">CTOB1V02_LOCUS5956</name>
</gene>
<evidence type="ECO:0000256" key="5">
    <source>
        <dbReference type="ARBA" id="ARBA00022833"/>
    </source>
</evidence>
<keyword evidence="6 10" id="KW-0482">Metalloprotease</keyword>
<evidence type="ECO:0000256" key="8">
    <source>
        <dbReference type="ARBA" id="ARBA00023157"/>
    </source>
</evidence>
<dbReference type="InterPro" id="IPR001506">
    <property type="entry name" value="Peptidase_M12A"/>
</dbReference>
<feature type="binding site" evidence="10">
    <location>
        <position position="141"/>
    </location>
    <ligand>
        <name>Zn(2+)</name>
        <dbReference type="ChEBI" id="CHEBI:29105"/>
        <note>catalytic</note>
    </ligand>
</feature>
<dbReference type="Pfam" id="PF01400">
    <property type="entry name" value="Astacin"/>
    <property type="match status" value="1"/>
</dbReference>
<dbReference type="PROSITE" id="PS51864">
    <property type="entry name" value="ASTACIN"/>
    <property type="match status" value="1"/>
</dbReference>
<dbReference type="EMBL" id="OB661369">
    <property type="protein sequence ID" value="CAD7228066.1"/>
    <property type="molecule type" value="Genomic_DNA"/>
</dbReference>
<keyword evidence="1 10" id="KW-0645">Protease</keyword>
<evidence type="ECO:0000256" key="11">
    <source>
        <dbReference type="RuleBase" id="RU361183"/>
    </source>
</evidence>
<proteinExistence type="predicted"/>
<dbReference type="SUPFAM" id="SSF55486">
    <property type="entry name" value="Metalloproteases ('zincins'), catalytic domain"/>
    <property type="match status" value="1"/>
</dbReference>
<dbReference type="GO" id="GO:0008270">
    <property type="term" value="F:zinc ion binding"/>
    <property type="evidence" value="ECO:0007669"/>
    <property type="project" value="UniProtKB-UniRule"/>
</dbReference>
<evidence type="ECO:0000256" key="7">
    <source>
        <dbReference type="ARBA" id="ARBA00023145"/>
    </source>
</evidence>
<keyword evidence="4 10" id="KW-0378">Hydrolase</keyword>
<dbReference type="CDD" id="cd04280">
    <property type="entry name" value="ZnMc_astacin_like"/>
    <property type="match status" value="1"/>
</dbReference>
<evidence type="ECO:0000256" key="6">
    <source>
        <dbReference type="ARBA" id="ARBA00023049"/>
    </source>
</evidence>
<feature type="signal peptide" evidence="11">
    <location>
        <begin position="1"/>
        <end position="20"/>
    </location>
</feature>
<protein>
    <recommendedName>
        <fullName evidence="11">Metalloendopeptidase</fullName>
        <ecNumber evidence="11">3.4.24.-</ecNumber>
    </recommendedName>
</protein>
<feature type="binding site" evidence="10">
    <location>
        <position position="131"/>
    </location>
    <ligand>
        <name>Zn(2+)</name>
        <dbReference type="ChEBI" id="CHEBI:29105"/>
        <note>catalytic</note>
    </ligand>
</feature>
<feature type="active site" evidence="10">
    <location>
        <position position="132"/>
    </location>
</feature>
<dbReference type="GO" id="GO:0006508">
    <property type="term" value="P:proteolysis"/>
    <property type="evidence" value="ECO:0007669"/>
    <property type="project" value="UniProtKB-KW"/>
</dbReference>
<keyword evidence="2 10" id="KW-0479">Metal-binding</keyword>
<dbReference type="Gene3D" id="3.40.390.10">
    <property type="entry name" value="Collagenase (Catalytic Domain)"/>
    <property type="match status" value="1"/>
</dbReference>
<feature type="binding site" evidence="10">
    <location>
        <position position="135"/>
    </location>
    <ligand>
        <name>Zn(2+)</name>
        <dbReference type="ChEBI" id="CHEBI:29105"/>
        <note>catalytic</note>
    </ligand>
</feature>
<dbReference type="AlphaFoldDB" id="A0A7R8WAM8"/>
<accession>A0A7R8WAM8</accession>
<dbReference type="SMART" id="SM00235">
    <property type="entry name" value="ZnMc"/>
    <property type="match status" value="1"/>
</dbReference>
<evidence type="ECO:0000256" key="4">
    <source>
        <dbReference type="ARBA" id="ARBA00022801"/>
    </source>
</evidence>
<comment type="caution">
    <text evidence="10">Lacks conserved residue(s) required for the propagation of feature annotation.</text>
</comment>
<dbReference type="PANTHER" id="PTHR10127">
    <property type="entry name" value="DISCOIDIN, CUB, EGF, LAMININ , AND ZINC METALLOPROTEASE DOMAIN CONTAINING"/>
    <property type="match status" value="1"/>
</dbReference>
<keyword evidence="7" id="KW-0865">Zymogen</keyword>
<sequence>MAFILVLLGLQLLLGNLTTAAPSIPGDIKLPPGFNRAAMNFNYWQSSRWNGNTIPYTISSVFSSDERTRIKNAIGDFQRYTCLRFVERTTQYDYINIKKDSGCWSYVGRIGGAQDLSLGRGCLYDTGTPIHELMHAIGFFHEQSRPDRDNFVTIHWDQISPDHRGNFDKLQSYQVNSFGSPYDYKSVMHYSANAFAIGTLPTITSKPPGITLGQRIGFTNIDIYEINKLYGCY</sequence>